<accession>A0AAV0N0Q8</accession>
<evidence type="ECO:0000313" key="2">
    <source>
        <dbReference type="EMBL" id="CAI0452012.1"/>
    </source>
</evidence>
<keyword evidence="1" id="KW-0732">Signal</keyword>
<reference evidence="2" key="1">
    <citation type="submission" date="2022-08" db="EMBL/GenBank/DDBJ databases">
        <authorList>
            <person name="Gutierrez-Valencia J."/>
        </authorList>
    </citation>
    <scope>NUCLEOTIDE SEQUENCE</scope>
</reference>
<dbReference type="EMBL" id="CAMGYJ010000007">
    <property type="protein sequence ID" value="CAI0452012.1"/>
    <property type="molecule type" value="Genomic_DNA"/>
</dbReference>
<sequence length="40" mass="4628">MMCQPRRGKRLWSELLSSMLLLPTSWPGCAARRMSELGYN</sequence>
<evidence type="ECO:0000313" key="3">
    <source>
        <dbReference type="Proteomes" id="UP001154282"/>
    </source>
</evidence>
<dbReference type="AlphaFoldDB" id="A0AAV0N0Q8"/>
<keyword evidence="3" id="KW-1185">Reference proteome</keyword>
<evidence type="ECO:0000256" key="1">
    <source>
        <dbReference type="SAM" id="SignalP"/>
    </source>
</evidence>
<organism evidence="2 3">
    <name type="scientific">Linum tenue</name>
    <dbReference type="NCBI Taxonomy" id="586396"/>
    <lineage>
        <taxon>Eukaryota</taxon>
        <taxon>Viridiplantae</taxon>
        <taxon>Streptophyta</taxon>
        <taxon>Embryophyta</taxon>
        <taxon>Tracheophyta</taxon>
        <taxon>Spermatophyta</taxon>
        <taxon>Magnoliopsida</taxon>
        <taxon>eudicotyledons</taxon>
        <taxon>Gunneridae</taxon>
        <taxon>Pentapetalae</taxon>
        <taxon>rosids</taxon>
        <taxon>fabids</taxon>
        <taxon>Malpighiales</taxon>
        <taxon>Linaceae</taxon>
        <taxon>Linum</taxon>
    </lineage>
</organism>
<feature type="signal peptide" evidence="1">
    <location>
        <begin position="1"/>
        <end position="31"/>
    </location>
</feature>
<protein>
    <submittedName>
        <fullName evidence="2">Uncharacterized protein</fullName>
    </submittedName>
</protein>
<name>A0AAV0N0Q8_9ROSI</name>
<dbReference type="Proteomes" id="UP001154282">
    <property type="component" value="Unassembled WGS sequence"/>
</dbReference>
<proteinExistence type="predicted"/>
<comment type="caution">
    <text evidence="2">The sequence shown here is derived from an EMBL/GenBank/DDBJ whole genome shotgun (WGS) entry which is preliminary data.</text>
</comment>
<gene>
    <name evidence="2" type="ORF">LITE_LOCUS31069</name>
</gene>
<feature type="chain" id="PRO_5043437903" evidence="1">
    <location>
        <begin position="32"/>
        <end position="40"/>
    </location>
</feature>